<evidence type="ECO:0000313" key="1">
    <source>
        <dbReference type="EMBL" id="KAG8377386.1"/>
    </source>
</evidence>
<reference evidence="1" key="1">
    <citation type="submission" date="2019-10" db="EMBL/GenBank/DDBJ databases">
        <authorList>
            <person name="Zhang R."/>
            <person name="Pan Y."/>
            <person name="Wang J."/>
            <person name="Ma R."/>
            <person name="Yu S."/>
        </authorList>
    </citation>
    <scope>NUCLEOTIDE SEQUENCE</scope>
    <source>
        <strain evidence="1">LA-IB0</strain>
        <tissue evidence="1">Leaf</tissue>
    </source>
</reference>
<protein>
    <recommendedName>
        <fullName evidence="3">DNA helicase</fullName>
    </recommendedName>
</protein>
<name>A0AAV6XAE9_9LAMI</name>
<proteinExistence type="predicted"/>
<comment type="caution">
    <text evidence="1">The sequence shown here is derived from an EMBL/GenBank/DDBJ whole genome shotgun (WGS) entry which is preliminary data.</text>
</comment>
<organism evidence="1 2">
    <name type="scientific">Buddleja alternifolia</name>
    <dbReference type="NCBI Taxonomy" id="168488"/>
    <lineage>
        <taxon>Eukaryota</taxon>
        <taxon>Viridiplantae</taxon>
        <taxon>Streptophyta</taxon>
        <taxon>Embryophyta</taxon>
        <taxon>Tracheophyta</taxon>
        <taxon>Spermatophyta</taxon>
        <taxon>Magnoliopsida</taxon>
        <taxon>eudicotyledons</taxon>
        <taxon>Gunneridae</taxon>
        <taxon>Pentapetalae</taxon>
        <taxon>asterids</taxon>
        <taxon>lamiids</taxon>
        <taxon>Lamiales</taxon>
        <taxon>Scrophulariaceae</taxon>
        <taxon>Buddlejeae</taxon>
        <taxon>Buddleja</taxon>
    </lineage>
</organism>
<accession>A0AAV6XAE9</accession>
<sequence>MQNDFTTYSCLGNGHEQQTLSALYSVPIMHDYDTEDPTSVMHPIHVELSSGLHTTLHETPHLAPVNCNSFAARGSSTYHHGSTSRIEEVHFDPLVDCNVLQRDHTHDLFDSDDEFFIPNSIPVENDNAFNVSLPYTRLDQGLKNMLDNVNPYVQIFCSARDALQHDSGTNLHIRILYSRTNRQYVRPISSEIAALIVGEDTNAIACRDNIVCKNDGYLKRISETHPSYTPLQYPLLFPYGTDGWRIGQRYRHVDGIKQYLDCRYVSAIEACWRIYEFDLQKHYPTVERLEYHLPNQQFVIFNEDDHLHNAVQLEGIKETMLTKWFEANQKYVEARSLTFAEFPTARVWKRNRKEWVKRKQGKCIGRMPYAHANSGERYYLRMLLYKQACRARGLLEDNNEWHEALHEASNWASSIKLRNMFSTMLMFSEITDPVNLWEQHWRAMMDDLEYRVRRDFRDNSMHLNDEDLKEWGLQQIEHILNRNGKTLEDFPLMPSASFRSFGCITNMLIREELEYDTVVEEELFQSYFDGLNNDQLRVYNEIVRAYERKCGVNLLSQPQSKNPNSRVNVSFAEWINNVGEGKTRCMRFDDCIESDWIEIQEKFLIERSDNSLMQLINTTYSELSNRYKDPTYLKERAILAPKNSDVDEINSMMLSMLPGEV</sequence>
<dbReference type="PANTHER" id="PTHR10492">
    <property type="match status" value="1"/>
</dbReference>
<evidence type="ECO:0000313" key="2">
    <source>
        <dbReference type="Proteomes" id="UP000826271"/>
    </source>
</evidence>
<evidence type="ECO:0008006" key="3">
    <source>
        <dbReference type="Google" id="ProtNLM"/>
    </source>
</evidence>
<dbReference type="EMBL" id="WHWC01000008">
    <property type="protein sequence ID" value="KAG8377386.1"/>
    <property type="molecule type" value="Genomic_DNA"/>
</dbReference>
<dbReference type="AlphaFoldDB" id="A0AAV6XAE9"/>
<gene>
    <name evidence="1" type="ORF">BUALT_Bualt08G0027600</name>
</gene>
<keyword evidence="2" id="KW-1185">Reference proteome</keyword>
<dbReference type="PANTHER" id="PTHR10492:SF95">
    <property type="entry name" value="HELITRON HELICASE-LIKE DOMAIN-CONTAINING PROTEIN"/>
    <property type="match status" value="1"/>
</dbReference>
<dbReference type="Proteomes" id="UP000826271">
    <property type="component" value="Unassembled WGS sequence"/>
</dbReference>